<gene>
    <name evidence="1" type="ORF">CSUI_006124</name>
</gene>
<dbReference type="GeneID" id="94429500"/>
<dbReference type="VEuPathDB" id="ToxoDB:CSUI_006124"/>
<dbReference type="AlphaFoldDB" id="A0A2C6K298"/>
<accession>A0A2C6K298</accession>
<dbReference type="Proteomes" id="UP000221165">
    <property type="component" value="Unassembled WGS sequence"/>
</dbReference>
<protein>
    <submittedName>
        <fullName evidence="1">Uncharacterized protein</fullName>
    </submittedName>
</protein>
<dbReference type="OrthoDB" id="332994at2759"/>
<comment type="caution">
    <text evidence="1">The sequence shown here is derived from an EMBL/GenBank/DDBJ whole genome shotgun (WGS) entry which is preliminary data.</text>
</comment>
<dbReference type="RefSeq" id="XP_067921732.1">
    <property type="nucleotide sequence ID" value="XM_068066289.1"/>
</dbReference>
<evidence type="ECO:0000313" key="2">
    <source>
        <dbReference type="Proteomes" id="UP000221165"/>
    </source>
</evidence>
<name>A0A2C6K298_9APIC</name>
<keyword evidence="2" id="KW-1185">Reference proteome</keyword>
<evidence type="ECO:0000313" key="1">
    <source>
        <dbReference type="EMBL" id="PHJ20041.1"/>
    </source>
</evidence>
<organism evidence="1 2">
    <name type="scientific">Cystoisospora suis</name>
    <dbReference type="NCBI Taxonomy" id="483139"/>
    <lineage>
        <taxon>Eukaryota</taxon>
        <taxon>Sar</taxon>
        <taxon>Alveolata</taxon>
        <taxon>Apicomplexa</taxon>
        <taxon>Conoidasida</taxon>
        <taxon>Coccidia</taxon>
        <taxon>Eucoccidiorida</taxon>
        <taxon>Eimeriorina</taxon>
        <taxon>Sarcocystidae</taxon>
        <taxon>Cystoisospora</taxon>
    </lineage>
</organism>
<dbReference type="EMBL" id="MIGC01003047">
    <property type="protein sequence ID" value="PHJ20041.1"/>
    <property type="molecule type" value="Genomic_DNA"/>
</dbReference>
<proteinExistence type="predicted"/>
<sequence length="230" mass="25930">MAPKKGKKGKKKNAYPPEVTRFLQSHEFKCLQSLLELPGGVPSAHQPSIDPDTQQSIASFLSVLGRIATSIKLAEDEDLQGASNQFLMDVDFHVNGIVEWVQQGISTDFATMGLVSFQVDLRERVRAFDAMWVEFEERICLEIEKVMKDIFKPVDAIVDLEMKLSILEDAEEYEAKRGVEQQLIAAINDAIEDAEACIFYDCKLPSEVVEKAKKLIKQYLKCRSGWCITP</sequence>
<reference evidence="1 2" key="1">
    <citation type="journal article" date="2017" name="Int. J. Parasitol.">
        <title>The genome of the protozoan parasite Cystoisospora suis and a reverse vaccinology approach to identify vaccine candidates.</title>
        <authorList>
            <person name="Palmieri N."/>
            <person name="Shrestha A."/>
            <person name="Ruttkowski B."/>
            <person name="Beck T."/>
            <person name="Vogl C."/>
            <person name="Tomley F."/>
            <person name="Blake D.P."/>
            <person name="Joachim A."/>
        </authorList>
    </citation>
    <scope>NUCLEOTIDE SEQUENCE [LARGE SCALE GENOMIC DNA]</scope>
    <source>
        <strain evidence="1 2">Wien I</strain>
    </source>
</reference>